<evidence type="ECO:0000256" key="9">
    <source>
        <dbReference type="ARBA" id="ARBA00023136"/>
    </source>
</evidence>
<proteinExistence type="inferred from homology"/>
<feature type="transmembrane region" description="Helical" evidence="14">
    <location>
        <begin position="25"/>
        <end position="46"/>
    </location>
</feature>
<evidence type="ECO:0000256" key="8">
    <source>
        <dbReference type="ARBA" id="ARBA00022989"/>
    </source>
</evidence>
<evidence type="ECO:0000256" key="13">
    <source>
        <dbReference type="SAM" id="MobiDB-lite"/>
    </source>
</evidence>
<keyword evidence="18" id="KW-1185">Reference proteome</keyword>
<keyword evidence="8 14" id="KW-1133">Transmembrane helix</keyword>
<evidence type="ECO:0000256" key="4">
    <source>
        <dbReference type="ARBA" id="ARBA00007971"/>
    </source>
</evidence>
<keyword evidence="17" id="KW-0282">Flagellum</keyword>
<evidence type="ECO:0000259" key="15">
    <source>
        <dbReference type="Pfam" id="PF01514"/>
    </source>
</evidence>
<evidence type="ECO:0000256" key="1">
    <source>
        <dbReference type="ARBA" id="ARBA00003820"/>
    </source>
</evidence>
<dbReference type="PANTHER" id="PTHR30046">
    <property type="entry name" value="FLAGELLAR M-RING PROTEIN"/>
    <property type="match status" value="1"/>
</dbReference>
<evidence type="ECO:0000313" key="17">
    <source>
        <dbReference type="EMBL" id="WOJ96640.1"/>
    </source>
</evidence>
<dbReference type="Pfam" id="PF01514">
    <property type="entry name" value="YscJ_FliF"/>
    <property type="match status" value="1"/>
</dbReference>
<evidence type="ECO:0000256" key="5">
    <source>
        <dbReference type="ARBA" id="ARBA00017949"/>
    </source>
</evidence>
<dbReference type="InterPro" id="IPR013556">
    <property type="entry name" value="Flag_M-ring_C"/>
</dbReference>
<protein>
    <recommendedName>
        <fullName evidence="5 12">Flagellar M-ring protein</fullName>
    </recommendedName>
</protein>
<dbReference type="InterPro" id="IPR045851">
    <property type="entry name" value="AMP-bd_C_sf"/>
</dbReference>
<feature type="domain" description="Flagellar M-ring N-terminal" evidence="15">
    <location>
        <begin position="47"/>
        <end position="221"/>
    </location>
</feature>
<organism evidence="17 18">
    <name type="scientific">Congregibacter brevis</name>
    <dbReference type="NCBI Taxonomy" id="3081201"/>
    <lineage>
        <taxon>Bacteria</taxon>
        <taxon>Pseudomonadati</taxon>
        <taxon>Pseudomonadota</taxon>
        <taxon>Gammaproteobacteria</taxon>
        <taxon>Cellvibrionales</taxon>
        <taxon>Halieaceae</taxon>
        <taxon>Congregibacter</taxon>
    </lineage>
</organism>
<evidence type="ECO:0000259" key="16">
    <source>
        <dbReference type="Pfam" id="PF08345"/>
    </source>
</evidence>
<dbReference type="RefSeq" id="WP_407327317.1">
    <property type="nucleotide sequence ID" value="NZ_CP136865.1"/>
</dbReference>
<dbReference type="NCBIfam" id="TIGR00206">
    <property type="entry name" value="fliF"/>
    <property type="match status" value="1"/>
</dbReference>
<keyword evidence="7 14" id="KW-0812">Transmembrane</keyword>
<dbReference type="Pfam" id="PF08345">
    <property type="entry name" value="YscJ_FliF_C"/>
    <property type="match status" value="1"/>
</dbReference>
<comment type="similarity">
    <text evidence="4 12">Belongs to the FliF family.</text>
</comment>
<comment type="subunit">
    <text evidence="11">The basal body constitutes a major portion of the flagellar organelle and consists of four rings (L,P,S, and M) mounted on a central rod. The M ring is integral to the inner membrane of the cell and may be connected to the flagellar rod via the S ring. The S (supramembrane ring) lies just distal to the M ring. The L and P rings lie in the outer membrane and the periplasmic space, respectively.</text>
</comment>
<dbReference type="InterPro" id="IPR006182">
    <property type="entry name" value="FliF_N_dom"/>
</dbReference>
<gene>
    <name evidence="17" type="primary">fliF</name>
    <name evidence="17" type="ORF">R0137_15525</name>
</gene>
<evidence type="ECO:0000256" key="3">
    <source>
        <dbReference type="ARBA" id="ARBA00004651"/>
    </source>
</evidence>
<evidence type="ECO:0000256" key="10">
    <source>
        <dbReference type="ARBA" id="ARBA00023143"/>
    </source>
</evidence>
<accession>A0ABZ0IBZ4</accession>
<evidence type="ECO:0000256" key="11">
    <source>
        <dbReference type="ARBA" id="ARBA00025936"/>
    </source>
</evidence>
<feature type="transmembrane region" description="Helical" evidence="14">
    <location>
        <begin position="452"/>
        <end position="478"/>
    </location>
</feature>
<feature type="region of interest" description="Disordered" evidence="13">
    <location>
        <begin position="287"/>
        <end position="314"/>
    </location>
</feature>
<evidence type="ECO:0000313" key="18">
    <source>
        <dbReference type="Proteomes" id="UP001626549"/>
    </source>
</evidence>
<dbReference type="InterPro" id="IPR000067">
    <property type="entry name" value="FlgMring_FliF"/>
</dbReference>
<evidence type="ECO:0000256" key="2">
    <source>
        <dbReference type="ARBA" id="ARBA00004117"/>
    </source>
</evidence>
<name>A0ABZ0IBZ4_9GAMM</name>
<feature type="domain" description="Flagellar M-ring C-terminal" evidence="16">
    <location>
        <begin position="254"/>
        <end position="432"/>
    </location>
</feature>
<keyword evidence="17" id="KW-0966">Cell projection</keyword>
<evidence type="ECO:0000256" key="6">
    <source>
        <dbReference type="ARBA" id="ARBA00022475"/>
    </source>
</evidence>
<dbReference type="PRINTS" id="PR01009">
    <property type="entry name" value="FLGMRINGFLIF"/>
</dbReference>
<evidence type="ECO:0000256" key="12">
    <source>
        <dbReference type="PIRNR" id="PIRNR004862"/>
    </source>
</evidence>
<dbReference type="Proteomes" id="UP001626549">
    <property type="component" value="Chromosome"/>
</dbReference>
<reference evidence="17 18" key="1">
    <citation type="submission" date="2023-10" db="EMBL/GenBank/DDBJ databases">
        <title>Two novel species belonging to the OM43/NOR5 clade.</title>
        <authorList>
            <person name="Park M."/>
        </authorList>
    </citation>
    <scope>NUCLEOTIDE SEQUENCE [LARGE SCALE GENOMIC DNA]</scope>
    <source>
        <strain evidence="17 18">IMCC45268</strain>
    </source>
</reference>
<evidence type="ECO:0000256" key="14">
    <source>
        <dbReference type="SAM" id="Phobius"/>
    </source>
</evidence>
<dbReference type="InterPro" id="IPR043427">
    <property type="entry name" value="YscJ/FliF"/>
</dbReference>
<keyword evidence="17" id="KW-0969">Cilium</keyword>
<keyword evidence="9 14" id="KW-0472">Membrane</keyword>
<dbReference type="PANTHER" id="PTHR30046:SF0">
    <property type="entry name" value="FLAGELLAR M-RING PROTEIN"/>
    <property type="match status" value="1"/>
</dbReference>
<keyword evidence="10 12" id="KW-0975">Bacterial flagellum</keyword>
<evidence type="ECO:0000256" key="7">
    <source>
        <dbReference type="ARBA" id="ARBA00022692"/>
    </source>
</evidence>
<sequence length="568" mass="60817">MAEAIDNNLFARFSGFSRQPATRQLALLVGLAASIAMAMGLVQWVVEPNYKPLYGTMAPEDTNDVIASLEANGMDYRMDQRSGMVAVPAGDVHRARLLLASDGYPRGEGVGFESLYREQEIGLSSFMEQARYHRALESELARTIGAMDSVRGARVHLAMAKQSAFLRQREQPAASVMLNLYAGRALNERQLAGIVHLVASSVPNLDSEQVSVVDQQGKLLSGQGTDDEFGFTQDQFRFTRQLESDLSGRIVDILEPILGANAVRAQVAADLDFTRVERTLETYAPETHVRSEQTSEETTNQRYAGGVPGTLSNEPPIDTTVTAVQGQPTANGVVQTNLPLGGVLPPERTSTRSTINYEMDKTISHVRETPGALQKLSIAVVLDYIESTADDGTTSRVPMPQERIDEVTSLVREAVGFDATRGDTVSVISASFVEAPAIEDAVIETSLMEQDWIWQLAKGLLVLVVLLTLVFVVVRPLVKFAAVPVPMMQAPQNLQGPGQQQVAALGGGAMADDQVTLGGQGQVGLPGAAGAAGGAGGYQQQLQMARSVAAGEPDRAAQVVRGWVADDG</sequence>
<comment type="function">
    <text evidence="1 12">The M ring may be actively involved in energy transduction.</text>
</comment>
<keyword evidence="6" id="KW-1003">Cell membrane</keyword>
<dbReference type="EMBL" id="CP136865">
    <property type="protein sequence ID" value="WOJ96640.1"/>
    <property type="molecule type" value="Genomic_DNA"/>
</dbReference>
<dbReference type="Gene3D" id="3.30.300.30">
    <property type="match status" value="1"/>
</dbReference>
<comment type="subcellular location">
    <subcellularLocation>
        <location evidence="2 12">Bacterial flagellum basal body</location>
    </subcellularLocation>
    <subcellularLocation>
        <location evidence="3">Cell membrane</location>
        <topology evidence="3">Multi-pass membrane protein</topology>
    </subcellularLocation>
</comment>
<dbReference type="PIRSF" id="PIRSF004862">
    <property type="entry name" value="FliF"/>
    <property type="match status" value="1"/>
</dbReference>